<dbReference type="Proteomes" id="UP001172102">
    <property type="component" value="Unassembled WGS sequence"/>
</dbReference>
<reference evidence="2" key="1">
    <citation type="submission" date="2023-06" db="EMBL/GenBank/DDBJ databases">
        <title>Genome-scale phylogeny and comparative genomics of the fungal order Sordariales.</title>
        <authorList>
            <consortium name="Lawrence Berkeley National Laboratory"/>
            <person name="Hensen N."/>
            <person name="Bonometti L."/>
            <person name="Westerberg I."/>
            <person name="Brannstrom I.O."/>
            <person name="Guillou S."/>
            <person name="Cros-Aarteil S."/>
            <person name="Calhoun S."/>
            <person name="Haridas S."/>
            <person name="Kuo A."/>
            <person name="Mondo S."/>
            <person name="Pangilinan J."/>
            <person name="Riley R."/>
            <person name="Labutti K."/>
            <person name="Andreopoulos B."/>
            <person name="Lipzen A."/>
            <person name="Chen C."/>
            <person name="Yanf M."/>
            <person name="Daum C."/>
            <person name="Ng V."/>
            <person name="Clum A."/>
            <person name="Steindorff A."/>
            <person name="Ohm R."/>
            <person name="Martin F."/>
            <person name="Silar P."/>
            <person name="Natvig D."/>
            <person name="Lalanne C."/>
            <person name="Gautier V."/>
            <person name="Ament-Velasquez S.L."/>
            <person name="Kruys A."/>
            <person name="Hutchinson M.I."/>
            <person name="Powell A.J."/>
            <person name="Barry K."/>
            <person name="Miller A.N."/>
            <person name="Grigoriev I.V."/>
            <person name="Debuchy R."/>
            <person name="Gladieux P."/>
            <person name="Thoren M.H."/>
            <person name="Johannesson H."/>
        </authorList>
    </citation>
    <scope>NUCLEOTIDE SEQUENCE</scope>
    <source>
        <strain evidence="2">SMH4607-1</strain>
    </source>
</reference>
<dbReference type="InterPro" id="IPR010730">
    <property type="entry name" value="HET"/>
</dbReference>
<dbReference type="Pfam" id="PF06985">
    <property type="entry name" value="HET"/>
    <property type="match status" value="1"/>
</dbReference>
<dbReference type="PANTHER" id="PTHR33112">
    <property type="entry name" value="DOMAIN PROTEIN, PUTATIVE-RELATED"/>
    <property type="match status" value="1"/>
</dbReference>
<name>A0AA40ANP3_9PEZI</name>
<organism evidence="2 3">
    <name type="scientific">Lasiosphaeris hirsuta</name>
    <dbReference type="NCBI Taxonomy" id="260670"/>
    <lineage>
        <taxon>Eukaryota</taxon>
        <taxon>Fungi</taxon>
        <taxon>Dikarya</taxon>
        <taxon>Ascomycota</taxon>
        <taxon>Pezizomycotina</taxon>
        <taxon>Sordariomycetes</taxon>
        <taxon>Sordariomycetidae</taxon>
        <taxon>Sordariales</taxon>
        <taxon>Lasiosphaeriaceae</taxon>
        <taxon>Lasiosphaeris</taxon>
    </lineage>
</organism>
<evidence type="ECO:0000313" key="3">
    <source>
        <dbReference type="Proteomes" id="UP001172102"/>
    </source>
</evidence>
<proteinExistence type="predicted"/>
<sequence length="779" mass="86044">MRERLRHPDARPPNRAKLSIENPHTCKHCETEQLLLQVERPVVFCWDCNHRGAGKRAESGEYVCTNCGRHLSAAGDESLLYSATLGHTISQAADTARFGCELYRWITAKTARYISSVTKNWDAPEVMEAIVAHCRYETTGLSSVAPPQDGRCVLHFRLVYDGAASVEIRKGPLFLGSMVAWATTDDPASKYILSRPYERDVKSIKSIQFIKNCFLTCMERHSWCRTDQIGHLALGRKVDEVLPPERVGLTDIPTRLIDVGTMDAPTLRLVETADNNGALKQAVSVAGFMALSYCWGGDQPAKLLKEKVADYKRSIHSAALTPTLRDAVWVARMIGSRYLWIDSLCIHQDDLDGQGNNPDKALEITRMSSYYGCATITLCAASAERAVNGFLGRREDARFEAGPVRMRLKFKDNGTVIGQVYLLEELDPPPIEPTTTRGWTLQESLLSRRILIFSRRQVYWSCLNSFGGCGGNIANLTDRTIPGIQSLVDGIYPAGSLIDQPTWAQWGVIVKDYTERKLGRDGDKLWAVSALAQHIFAMSQKRGEDPVYAAGLLVDWSNPGTWLPQLLWYPETEMSRRPSVYRAPSWSWASIEGPARIPSWRSGLAEYATVVSWESELQLQTAPYGALTGGHLVLEARVQPMAAVEGLAAISWGDWGKSNQTDNRYDSGPWGKDEGSEGRWALVLLPDCSEDMKTIEASLNSGRAQSSEPLLVGMLELTTGQLIGVSGIIVIPEVDNGGDRVYKRIGSFQLRAGLQAGGRPGSSVFKFFGGADTVVHKIV</sequence>
<dbReference type="EMBL" id="JAUKUA010000003">
    <property type="protein sequence ID" value="KAK0719191.1"/>
    <property type="molecule type" value="Genomic_DNA"/>
</dbReference>
<evidence type="ECO:0000259" key="1">
    <source>
        <dbReference type="Pfam" id="PF06985"/>
    </source>
</evidence>
<accession>A0AA40ANP3</accession>
<evidence type="ECO:0000313" key="2">
    <source>
        <dbReference type="EMBL" id="KAK0719191.1"/>
    </source>
</evidence>
<dbReference type="AlphaFoldDB" id="A0AA40ANP3"/>
<comment type="caution">
    <text evidence="2">The sequence shown here is derived from an EMBL/GenBank/DDBJ whole genome shotgun (WGS) entry which is preliminary data.</text>
</comment>
<dbReference type="PANTHER" id="PTHR33112:SF16">
    <property type="entry name" value="HETEROKARYON INCOMPATIBILITY DOMAIN-CONTAINING PROTEIN"/>
    <property type="match status" value="1"/>
</dbReference>
<feature type="domain" description="Heterokaryon incompatibility" evidence="1">
    <location>
        <begin position="288"/>
        <end position="443"/>
    </location>
</feature>
<protein>
    <submittedName>
        <fullName evidence="2">Heterokaryon incompatibility protein-domain-containing protein</fullName>
    </submittedName>
</protein>
<keyword evidence="3" id="KW-1185">Reference proteome</keyword>
<gene>
    <name evidence="2" type="ORF">B0H67DRAFT_532807</name>
</gene>